<organism evidence="1 2">
    <name type="scientific">Mangrovihabitans endophyticus</name>
    <dbReference type="NCBI Taxonomy" id="1751298"/>
    <lineage>
        <taxon>Bacteria</taxon>
        <taxon>Bacillati</taxon>
        <taxon>Actinomycetota</taxon>
        <taxon>Actinomycetes</taxon>
        <taxon>Micromonosporales</taxon>
        <taxon>Micromonosporaceae</taxon>
        <taxon>Mangrovihabitans</taxon>
    </lineage>
</organism>
<name>A0A8J3FPZ1_9ACTN</name>
<dbReference type="RefSeq" id="WP_229715888.1">
    <property type="nucleotide sequence ID" value="NZ_BMMX01000014.1"/>
</dbReference>
<evidence type="ECO:0000313" key="2">
    <source>
        <dbReference type="Proteomes" id="UP000656042"/>
    </source>
</evidence>
<accession>A0A8J3FPZ1</accession>
<sequence>MTMDRLDAVLATAGPLLRRVDEVLAAGGAPPDHRVWARLRQVRLLPGDAAYAIGALRPAEAAAVVPAVRSGGHSCAAAAVAVPPPQGWAGAAASSYEQARRRMVRHLSGSADSLDRRFRATTDLAESIAGWMTDARAVLAGVLAGVLGSAEAVTLSEPAPAEPPSRPETLAAAEVAARVLDAIAMACDDAERLIRESADLAAAVPAPTA</sequence>
<evidence type="ECO:0000313" key="1">
    <source>
        <dbReference type="EMBL" id="GGK96594.1"/>
    </source>
</evidence>
<dbReference type="Proteomes" id="UP000656042">
    <property type="component" value="Unassembled WGS sequence"/>
</dbReference>
<gene>
    <name evidence="1" type="ORF">GCM10012284_33530</name>
</gene>
<proteinExistence type="predicted"/>
<comment type="caution">
    <text evidence="1">The sequence shown here is derived from an EMBL/GenBank/DDBJ whole genome shotgun (WGS) entry which is preliminary data.</text>
</comment>
<dbReference type="AlphaFoldDB" id="A0A8J3FPZ1"/>
<dbReference type="EMBL" id="BMMX01000014">
    <property type="protein sequence ID" value="GGK96594.1"/>
    <property type="molecule type" value="Genomic_DNA"/>
</dbReference>
<protein>
    <submittedName>
        <fullName evidence="1">Uncharacterized protein</fullName>
    </submittedName>
</protein>
<reference evidence="1" key="2">
    <citation type="submission" date="2020-09" db="EMBL/GenBank/DDBJ databases">
        <authorList>
            <person name="Sun Q."/>
            <person name="Zhou Y."/>
        </authorList>
    </citation>
    <scope>NUCLEOTIDE SEQUENCE</scope>
    <source>
        <strain evidence="1">CGMCC 4.7299</strain>
    </source>
</reference>
<reference evidence="1" key="1">
    <citation type="journal article" date="2014" name="Int. J. Syst. Evol. Microbiol.">
        <title>Complete genome sequence of Corynebacterium casei LMG S-19264T (=DSM 44701T), isolated from a smear-ripened cheese.</title>
        <authorList>
            <consortium name="US DOE Joint Genome Institute (JGI-PGF)"/>
            <person name="Walter F."/>
            <person name="Albersmeier A."/>
            <person name="Kalinowski J."/>
            <person name="Ruckert C."/>
        </authorList>
    </citation>
    <scope>NUCLEOTIDE SEQUENCE</scope>
    <source>
        <strain evidence="1">CGMCC 4.7299</strain>
    </source>
</reference>
<keyword evidence="2" id="KW-1185">Reference proteome</keyword>